<dbReference type="RefSeq" id="WP_170036092.1">
    <property type="nucleotide sequence ID" value="NZ_JABDTL010000002.1"/>
</dbReference>
<sequence>MATAKNQPGADLPRFQAETAAEWREWLRQNHTDSAGVWLITYKRESGRPHLPYPVSVEEALCFGWVDSTKYTLDSQRSMQMFTPRKRGSQWSGINKERIERLTAEGRMEAAGLRKVDEARQDGSWTVYDDVESAINPDDLEAALAADPVADANFRAFPVSARKMILWWIKSAKTDATRQKRISETVRLAAQNVRANQPRPR</sequence>
<name>A0A841GW51_9BACT</name>
<reference evidence="1 2" key="1">
    <citation type="submission" date="2020-08" db="EMBL/GenBank/DDBJ databases">
        <title>Genomic Encyclopedia of Type Strains, Phase IV (KMG-IV): sequencing the most valuable type-strain genomes for metagenomic binning, comparative biology and taxonomic classification.</title>
        <authorList>
            <person name="Goeker M."/>
        </authorList>
    </citation>
    <scope>NUCLEOTIDE SEQUENCE [LARGE SCALE GENOMIC DNA]</scope>
    <source>
        <strain evidence="1 2">DSM 29007</strain>
    </source>
</reference>
<dbReference type="AlphaFoldDB" id="A0A841GW51"/>
<proteinExistence type="predicted"/>
<dbReference type="Pfam" id="PF13376">
    <property type="entry name" value="OmdA"/>
    <property type="match status" value="1"/>
</dbReference>
<dbReference type="EMBL" id="JACHIA010000003">
    <property type="protein sequence ID" value="MBB6069773.1"/>
    <property type="molecule type" value="Genomic_DNA"/>
</dbReference>
<organism evidence="1 2">
    <name type="scientific">Longimicrobium terrae</name>
    <dbReference type="NCBI Taxonomy" id="1639882"/>
    <lineage>
        <taxon>Bacteria</taxon>
        <taxon>Pseudomonadati</taxon>
        <taxon>Gemmatimonadota</taxon>
        <taxon>Longimicrobiia</taxon>
        <taxon>Longimicrobiales</taxon>
        <taxon>Longimicrobiaceae</taxon>
        <taxon>Longimicrobium</taxon>
    </lineage>
</organism>
<comment type="caution">
    <text evidence="1">The sequence shown here is derived from an EMBL/GenBank/DDBJ whole genome shotgun (WGS) entry which is preliminary data.</text>
</comment>
<dbReference type="Proteomes" id="UP000582837">
    <property type="component" value="Unassembled WGS sequence"/>
</dbReference>
<protein>
    <submittedName>
        <fullName evidence="1">Uncharacterized protein YdeI (YjbR/CyaY-like superfamily)</fullName>
    </submittedName>
</protein>
<evidence type="ECO:0000313" key="2">
    <source>
        <dbReference type="Proteomes" id="UP000582837"/>
    </source>
</evidence>
<evidence type="ECO:0000313" key="1">
    <source>
        <dbReference type="EMBL" id="MBB6069773.1"/>
    </source>
</evidence>
<accession>A0A841GW51</accession>
<gene>
    <name evidence="1" type="ORF">HNQ61_001390</name>
</gene>
<keyword evidence="2" id="KW-1185">Reference proteome</keyword>